<protein>
    <submittedName>
        <fullName evidence="2">Uncharacterized protein</fullName>
    </submittedName>
</protein>
<dbReference type="KEGG" id="sflv:IC614_00515"/>
<keyword evidence="3" id="KW-1185">Reference proteome</keyword>
<sequence>MRFSIVPAILALSLAAPAQAANGASALSLSPSIRAGEPMIEDATLASSLPIGTWISIGLALVGAYLSIDALSDDEPVSA</sequence>
<dbReference type="RefSeq" id="WP_200971818.1">
    <property type="nucleotide sequence ID" value="NZ_CP065592.1"/>
</dbReference>
<feature type="signal peptide" evidence="1">
    <location>
        <begin position="1"/>
        <end position="20"/>
    </location>
</feature>
<gene>
    <name evidence="2" type="ORF">IC614_00515</name>
</gene>
<feature type="chain" id="PRO_5032644209" evidence="1">
    <location>
        <begin position="21"/>
        <end position="79"/>
    </location>
</feature>
<evidence type="ECO:0000256" key="1">
    <source>
        <dbReference type="SAM" id="SignalP"/>
    </source>
</evidence>
<dbReference type="AlphaFoldDB" id="A0A7T2GKE7"/>
<dbReference type="Proteomes" id="UP000594873">
    <property type="component" value="Chromosome"/>
</dbReference>
<dbReference type="EMBL" id="CP065592">
    <property type="protein sequence ID" value="QPQ55143.1"/>
    <property type="molecule type" value="Genomic_DNA"/>
</dbReference>
<accession>A0A7T2GKE7</accession>
<proteinExistence type="predicted"/>
<keyword evidence="1" id="KW-0732">Signal</keyword>
<evidence type="ECO:0000313" key="2">
    <source>
        <dbReference type="EMBL" id="QPQ55143.1"/>
    </source>
</evidence>
<organism evidence="2 3">
    <name type="scientific">Allosphingosinicella flava</name>
    <dbReference type="NCBI Taxonomy" id="2771430"/>
    <lineage>
        <taxon>Bacteria</taxon>
        <taxon>Pseudomonadati</taxon>
        <taxon>Pseudomonadota</taxon>
        <taxon>Alphaproteobacteria</taxon>
        <taxon>Sphingomonadales</taxon>
        <taxon>Sphingomonadaceae</taxon>
        <taxon>Allosphingosinicella</taxon>
    </lineage>
</organism>
<evidence type="ECO:0000313" key="3">
    <source>
        <dbReference type="Proteomes" id="UP000594873"/>
    </source>
</evidence>
<reference evidence="2 3" key="1">
    <citation type="submission" date="2020-11" db="EMBL/GenBank/DDBJ databases">
        <title>Genome seq and assembly of Sphingosinicella sp.</title>
        <authorList>
            <person name="Chhetri G."/>
        </authorList>
    </citation>
    <scope>NUCLEOTIDE SEQUENCE [LARGE SCALE GENOMIC DNA]</scope>
    <source>
        <strain evidence="2 3">UDD2</strain>
    </source>
</reference>
<name>A0A7T2GKE7_9SPHN</name>